<gene>
    <name evidence="15" type="ORF">P5673_010189</name>
</gene>
<feature type="domain" description="EF-hand" evidence="14">
    <location>
        <begin position="41"/>
        <end position="76"/>
    </location>
</feature>
<keyword evidence="11 12" id="KW-0472">Membrane</keyword>
<dbReference type="FunFam" id="1.50.40.10:FF:000003">
    <property type="entry name" value="Putative calcium-binding mitochondrial carrier protein scamc-2"/>
    <property type="match status" value="1"/>
</dbReference>
<evidence type="ECO:0000256" key="2">
    <source>
        <dbReference type="ARBA" id="ARBA00006375"/>
    </source>
</evidence>
<comment type="subcellular location">
    <subcellularLocation>
        <location evidence="1">Mitochondrion inner membrane</location>
        <topology evidence="1">Multi-pass membrane protein</topology>
    </subcellularLocation>
</comment>
<dbReference type="Gene3D" id="1.10.238.10">
    <property type="entry name" value="EF-hand"/>
    <property type="match status" value="2"/>
</dbReference>
<sequence length="529" mass="59324">MRPGQAAELEPNRHHGPEDVNMVHGADDLHHKKFDDESYQMDKEEIEDLFKKLDKNNDGRIDVYELAEGLKHIHGSRYKAGQAQQIMSLGDKNADGNMCFEEFVKYVTDHQKKLWIVFKTIDQDGSGLCHVPVNDVDSEIHMVSRVDQKRNLSRGRSVDSSELKKAFEKMNVHVTDKEVTLLLKSMDKDKTLKVNWNEWREYHLLNPSGHSIHDIIQFWRHSTVIDIGEDMTIPDEFTEEEKVTGMWWRQLVAGGGAGVVSRTATAPLDRLKVLLQVQASSQNRIGISSGFSMMIKEGGVKSLWRGNGANVVKIAPESAIKFFAYEKAKRLLGADEKQLGVRERLTAGAMAGVASQTSIYPLEVLKTRLALRKTGQYRGLLHAAYVIFQTEGIRSFYRGLFPSLLGIIPYAGIDLAVYETLKNSYLNYHKNESADPGVFVLLACGTASSTCGQLASYPLSLVRTKLQAQARTRDASSGDDMISVFKKIFREDGPRGLYRGLAPNFMKVVPAVSISYVVYEHLRMSLGVI</sequence>
<dbReference type="SMART" id="SM00054">
    <property type="entry name" value="EFh"/>
    <property type="match status" value="2"/>
</dbReference>
<dbReference type="InterPro" id="IPR018108">
    <property type="entry name" value="MCP_transmembrane"/>
</dbReference>
<keyword evidence="4 12" id="KW-0812">Transmembrane</keyword>
<dbReference type="PROSITE" id="PS00018">
    <property type="entry name" value="EF_HAND_1"/>
    <property type="match status" value="2"/>
</dbReference>
<evidence type="ECO:0000313" key="15">
    <source>
        <dbReference type="EMBL" id="KAK2565891.1"/>
    </source>
</evidence>
<dbReference type="InterPro" id="IPR002167">
    <property type="entry name" value="GDC-like"/>
</dbReference>
<evidence type="ECO:0000256" key="10">
    <source>
        <dbReference type="ARBA" id="ARBA00023128"/>
    </source>
</evidence>
<keyword evidence="16" id="KW-1185">Reference proteome</keyword>
<dbReference type="GO" id="GO:0005743">
    <property type="term" value="C:mitochondrial inner membrane"/>
    <property type="evidence" value="ECO:0007669"/>
    <property type="project" value="UniProtKB-SubCell"/>
</dbReference>
<feature type="repeat" description="Solcar" evidence="12">
    <location>
        <begin position="339"/>
        <end position="424"/>
    </location>
</feature>
<evidence type="ECO:0000313" key="16">
    <source>
        <dbReference type="Proteomes" id="UP001249851"/>
    </source>
</evidence>
<organism evidence="15 16">
    <name type="scientific">Acropora cervicornis</name>
    <name type="common">Staghorn coral</name>
    <dbReference type="NCBI Taxonomy" id="6130"/>
    <lineage>
        <taxon>Eukaryota</taxon>
        <taxon>Metazoa</taxon>
        <taxon>Cnidaria</taxon>
        <taxon>Anthozoa</taxon>
        <taxon>Hexacorallia</taxon>
        <taxon>Scleractinia</taxon>
        <taxon>Astrocoeniina</taxon>
        <taxon>Acroporidae</taxon>
        <taxon>Acropora</taxon>
    </lineage>
</organism>
<evidence type="ECO:0000256" key="9">
    <source>
        <dbReference type="ARBA" id="ARBA00022989"/>
    </source>
</evidence>
<evidence type="ECO:0000256" key="6">
    <source>
        <dbReference type="ARBA" id="ARBA00022737"/>
    </source>
</evidence>
<protein>
    <submittedName>
        <fullName evidence="15">Calcium-binding mitochondrial carrier protein SCaMC-2</fullName>
    </submittedName>
</protein>
<reference evidence="15" key="2">
    <citation type="journal article" date="2023" name="Science">
        <title>Genomic signatures of disease resistance in endangered staghorn corals.</title>
        <authorList>
            <person name="Vollmer S.V."/>
            <person name="Selwyn J.D."/>
            <person name="Despard B.A."/>
            <person name="Roesel C.L."/>
        </authorList>
    </citation>
    <scope>NUCLEOTIDE SEQUENCE</scope>
    <source>
        <strain evidence="15">K2</strain>
    </source>
</reference>
<dbReference type="Pfam" id="PF13499">
    <property type="entry name" value="EF-hand_7"/>
    <property type="match status" value="1"/>
</dbReference>
<keyword evidence="5" id="KW-0479">Metal-binding</keyword>
<dbReference type="InterPro" id="IPR023395">
    <property type="entry name" value="MCP_dom_sf"/>
</dbReference>
<reference evidence="15" key="1">
    <citation type="journal article" date="2023" name="G3 (Bethesda)">
        <title>Whole genome assembly and annotation of the endangered Caribbean coral Acropora cervicornis.</title>
        <authorList>
            <person name="Selwyn J.D."/>
            <person name="Vollmer S.V."/>
        </authorList>
    </citation>
    <scope>NUCLEOTIDE SEQUENCE</scope>
    <source>
        <strain evidence="15">K2</strain>
    </source>
</reference>
<dbReference type="Gene3D" id="1.50.40.10">
    <property type="entry name" value="Mitochondrial carrier domain"/>
    <property type="match status" value="1"/>
</dbReference>
<proteinExistence type="inferred from homology"/>
<keyword evidence="3 13" id="KW-0813">Transport</keyword>
<evidence type="ECO:0000256" key="12">
    <source>
        <dbReference type="PROSITE-ProRule" id="PRU00282"/>
    </source>
</evidence>
<feature type="domain" description="EF-hand" evidence="14">
    <location>
        <begin position="78"/>
        <end position="113"/>
    </location>
</feature>
<accession>A0AAD9V949</accession>
<name>A0AAD9V949_ACRCE</name>
<keyword evidence="9" id="KW-1133">Transmembrane helix</keyword>
<evidence type="ECO:0000259" key="14">
    <source>
        <dbReference type="PROSITE" id="PS50222"/>
    </source>
</evidence>
<dbReference type="PROSITE" id="PS50920">
    <property type="entry name" value="SOLCAR"/>
    <property type="match status" value="3"/>
</dbReference>
<dbReference type="EMBL" id="JARQWQ010000018">
    <property type="protein sequence ID" value="KAK2565891.1"/>
    <property type="molecule type" value="Genomic_DNA"/>
</dbReference>
<keyword evidence="6" id="KW-0677">Repeat</keyword>
<dbReference type="FunFam" id="1.10.238.10:FF:000028">
    <property type="entry name" value="Putative calcium-binding mitochondrial carrier protein scamc-2"/>
    <property type="match status" value="1"/>
</dbReference>
<dbReference type="AlphaFoldDB" id="A0AAD9V949"/>
<dbReference type="SUPFAM" id="SSF103506">
    <property type="entry name" value="Mitochondrial carrier"/>
    <property type="match status" value="1"/>
</dbReference>
<feature type="repeat" description="Solcar" evidence="12">
    <location>
        <begin position="245"/>
        <end position="331"/>
    </location>
</feature>
<dbReference type="InterPro" id="IPR018247">
    <property type="entry name" value="EF_Hand_1_Ca_BS"/>
</dbReference>
<dbReference type="PROSITE" id="PS50222">
    <property type="entry name" value="EF_HAND_2"/>
    <property type="match status" value="2"/>
</dbReference>
<dbReference type="SUPFAM" id="SSF47473">
    <property type="entry name" value="EF-hand"/>
    <property type="match status" value="1"/>
</dbReference>
<comment type="caution">
    <text evidence="15">The sequence shown here is derived from an EMBL/GenBank/DDBJ whole genome shotgun (WGS) entry which is preliminary data.</text>
</comment>
<evidence type="ECO:0000256" key="4">
    <source>
        <dbReference type="ARBA" id="ARBA00022692"/>
    </source>
</evidence>
<keyword evidence="10" id="KW-0496">Mitochondrion</keyword>
<evidence type="ECO:0000256" key="3">
    <source>
        <dbReference type="ARBA" id="ARBA00022448"/>
    </source>
</evidence>
<dbReference type="Pfam" id="PF00153">
    <property type="entry name" value="Mito_carr"/>
    <property type="match status" value="3"/>
</dbReference>
<evidence type="ECO:0000256" key="13">
    <source>
        <dbReference type="RuleBase" id="RU000488"/>
    </source>
</evidence>
<evidence type="ECO:0000256" key="11">
    <source>
        <dbReference type="ARBA" id="ARBA00023136"/>
    </source>
</evidence>
<dbReference type="PRINTS" id="PR00928">
    <property type="entry name" value="GRAVESDC"/>
</dbReference>
<evidence type="ECO:0000256" key="7">
    <source>
        <dbReference type="ARBA" id="ARBA00022792"/>
    </source>
</evidence>
<evidence type="ECO:0000256" key="8">
    <source>
        <dbReference type="ARBA" id="ARBA00022837"/>
    </source>
</evidence>
<dbReference type="CDD" id="cd00051">
    <property type="entry name" value="EFh"/>
    <property type="match status" value="1"/>
</dbReference>
<evidence type="ECO:0000256" key="1">
    <source>
        <dbReference type="ARBA" id="ARBA00004448"/>
    </source>
</evidence>
<keyword evidence="8" id="KW-0106">Calcium</keyword>
<dbReference type="InterPro" id="IPR011992">
    <property type="entry name" value="EF-hand-dom_pair"/>
</dbReference>
<dbReference type="PRINTS" id="PR00926">
    <property type="entry name" value="MITOCARRIER"/>
</dbReference>
<dbReference type="Proteomes" id="UP001249851">
    <property type="component" value="Unassembled WGS sequence"/>
</dbReference>
<dbReference type="GO" id="GO:0005509">
    <property type="term" value="F:calcium ion binding"/>
    <property type="evidence" value="ECO:0007669"/>
    <property type="project" value="InterPro"/>
</dbReference>
<dbReference type="PANTHER" id="PTHR24089">
    <property type="entry name" value="SOLUTE CARRIER FAMILY 25"/>
    <property type="match status" value="1"/>
</dbReference>
<feature type="repeat" description="Solcar" evidence="12">
    <location>
        <begin position="436"/>
        <end position="525"/>
    </location>
</feature>
<comment type="similarity">
    <text evidence="2 13">Belongs to the mitochondrial carrier (TC 2.A.29) family.</text>
</comment>
<keyword evidence="7" id="KW-0999">Mitochondrion inner membrane</keyword>
<dbReference type="InterPro" id="IPR002048">
    <property type="entry name" value="EF_hand_dom"/>
</dbReference>
<dbReference type="InterPro" id="IPR002067">
    <property type="entry name" value="MCP"/>
</dbReference>
<dbReference type="GO" id="GO:0055085">
    <property type="term" value="P:transmembrane transport"/>
    <property type="evidence" value="ECO:0007669"/>
    <property type="project" value="InterPro"/>
</dbReference>
<evidence type="ECO:0000256" key="5">
    <source>
        <dbReference type="ARBA" id="ARBA00022723"/>
    </source>
</evidence>